<dbReference type="Proteomes" id="UP001597040">
    <property type="component" value="Unassembled WGS sequence"/>
</dbReference>
<keyword evidence="8 17" id="KW-0479">Metal-binding</keyword>
<evidence type="ECO:0000256" key="14">
    <source>
        <dbReference type="ARBA" id="ARBA00023136"/>
    </source>
</evidence>
<dbReference type="InterPro" id="IPR027256">
    <property type="entry name" value="P-typ_ATPase_IB"/>
</dbReference>
<dbReference type="SUPFAM" id="SSF56784">
    <property type="entry name" value="HAD-like"/>
    <property type="match status" value="1"/>
</dbReference>
<dbReference type="SUPFAM" id="SSF81653">
    <property type="entry name" value="Calcium ATPase, transduction domain A"/>
    <property type="match status" value="1"/>
</dbReference>
<keyword evidence="9 17" id="KW-0547">Nucleotide-binding</keyword>
<keyword evidence="12 17" id="KW-1133">Transmembrane helix</keyword>
<keyword evidence="4 17" id="KW-1003">Cell membrane</keyword>
<dbReference type="Pfam" id="PF00122">
    <property type="entry name" value="E1-E2_ATPase"/>
    <property type="match status" value="1"/>
</dbReference>
<evidence type="ECO:0000256" key="5">
    <source>
        <dbReference type="ARBA" id="ARBA00022539"/>
    </source>
</evidence>
<sequence length="705" mass="76022">MPSNPDHQTYRVEGLSCTNCAKTFESNLKNINGVNHAEVNFAASKISLDGQVSVQQIERAGSFDNIKIANEDDSPSKKEPFFIRYDRLILATLFVILGFAGSYALDENHYIPTLLFALAIVTGGLTLFRAGFMNLTRLQFDMKTLMTIAVTGAVIIGEWGEAAVVVILFAISEALESYSMDKARASIRSLMKLTPKEAQIKRNGVEQTVAIKNIVIGDIMFVKPGERIAMDGNIVSGLSSIDQAPITGESIPVEKNIDDPVYAGTINQNGFLEIEVTKKSDDTTIAKIIHLVEEAQAERAPSQAFVDRFAAYYTPVIILIALLVAVIPPLLGGTWSTWIYQGLAVLVVGCPCALVISTPVAIVTAIGNAARNGVLIKGGVYLEQIGSIKSIAFDKTGTLTNGTPVVTDVSYFTEDHNKVLSYAAALEAKSQHPLAKAILNYTAEQNVSFSNLNLEQFTTIQGKGIQGTIDGKMVYVGSADLFTKTLEESNSQRIKSQLMNLQSEGKTVMLCGTDTEVFLLIGLRDEPRAESKSVIKTLHNLGIKHSFMLTGDHPKTAVSLGKELGVTNTNAGLLPEDKLQFIKQYQKDHETIAMVGDGINDTPALAASNVGIAMGTAGTDSALETADVALMGDELQKLPFTVKLSRKALAIIKQNIAFAIGIKIVALLLVIPGWLTLWIAIFADMGATLLVTLNALRLLKVTNKL</sequence>
<evidence type="ECO:0000256" key="10">
    <source>
        <dbReference type="ARBA" id="ARBA00022840"/>
    </source>
</evidence>
<keyword evidence="5" id="KW-0104">Cadmium</keyword>
<dbReference type="CDD" id="cd00371">
    <property type="entry name" value="HMA"/>
    <property type="match status" value="1"/>
</dbReference>
<dbReference type="PANTHER" id="PTHR48085:SF5">
    <property type="entry name" value="CADMIUM_ZINC-TRANSPORTING ATPASE HMA4-RELATED"/>
    <property type="match status" value="1"/>
</dbReference>
<evidence type="ECO:0000256" key="17">
    <source>
        <dbReference type="RuleBase" id="RU362081"/>
    </source>
</evidence>
<proteinExistence type="inferred from homology"/>
<dbReference type="NCBIfam" id="TIGR01494">
    <property type="entry name" value="ATPase_P-type"/>
    <property type="match status" value="1"/>
</dbReference>
<dbReference type="EC" id="7.2.2.21" evidence="15"/>
<evidence type="ECO:0000313" key="19">
    <source>
        <dbReference type="EMBL" id="MFD1038336.1"/>
    </source>
</evidence>
<dbReference type="PRINTS" id="PR00119">
    <property type="entry name" value="CATATPASE"/>
</dbReference>
<keyword evidence="10 17" id="KW-0067">ATP-binding</keyword>
<keyword evidence="13" id="KW-0406">Ion transport</keyword>
<dbReference type="SFLD" id="SFLDG00002">
    <property type="entry name" value="C1.7:_P-type_atpase_like"/>
    <property type="match status" value="1"/>
</dbReference>
<dbReference type="PRINTS" id="PR00941">
    <property type="entry name" value="CDATPASE"/>
</dbReference>
<dbReference type="InterPro" id="IPR044492">
    <property type="entry name" value="P_typ_ATPase_HD_dom"/>
</dbReference>
<evidence type="ECO:0000256" key="16">
    <source>
        <dbReference type="ARBA" id="ARBA00049338"/>
    </source>
</evidence>
<keyword evidence="14 17" id="KW-0472">Membrane</keyword>
<protein>
    <recommendedName>
        <fullName evidence="15">Cd(2+)-exporting ATPase</fullName>
        <ecNumber evidence="15">7.2.2.21</ecNumber>
    </recommendedName>
</protein>
<organism evidence="19 20">
    <name type="scientific">Virgibacillus byunsanensis</name>
    <dbReference type="NCBI Taxonomy" id="570945"/>
    <lineage>
        <taxon>Bacteria</taxon>
        <taxon>Bacillati</taxon>
        <taxon>Bacillota</taxon>
        <taxon>Bacilli</taxon>
        <taxon>Bacillales</taxon>
        <taxon>Bacillaceae</taxon>
        <taxon>Virgibacillus</taxon>
    </lineage>
</organism>
<feature type="transmembrane region" description="Helical" evidence="17">
    <location>
        <begin position="85"/>
        <end position="104"/>
    </location>
</feature>
<dbReference type="InterPro" id="IPR017969">
    <property type="entry name" value="Heavy-metal-associated_CS"/>
</dbReference>
<dbReference type="Pfam" id="PF00403">
    <property type="entry name" value="HMA"/>
    <property type="match status" value="1"/>
</dbReference>
<dbReference type="InterPro" id="IPR023214">
    <property type="entry name" value="HAD_sf"/>
</dbReference>
<comment type="catalytic activity">
    <reaction evidence="16">
        <text>Cd(2+)(in) + ATP + H2O = Cd(2+)(out) + ADP + phosphate + H(+)</text>
        <dbReference type="Rhea" id="RHEA:12132"/>
        <dbReference type="ChEBI" id="CHEBI:15377"/>
        <dbReference type="ChEBI" id="CHEBI:15378"/>
        <dbReference type="ChEBI" id="CHEBI:30616"/>
        <dbReference type="ChEBI" id="CHEBI:43474"/>
        <dbReference type="ChEBI" id="CHEBI:48775"/>
        <dbReference type="ChEBI" id="CHEBI:456216"/>
        <dbReference type="EC" id="7.2.2.21"/>
    </reaction>
</comment>
<comment type="subcellular location">
    <subcellularLocation>
        <location evidence="1">Cell membrane</location>
        <topology evidence="1">Multi-pass membrane protein</topology>
    </subcellularLocation>
</comment>
<evidence type="ECO:0000259" key="18">
    <source>
        <dbReference type="PROSITE" id="PS50846"/>
    </source>
</evidence>
<dbReference type="PROSITE" id="PS01047">
    <property type="entry name" value="HMA_1"/>
    <property type="match status" value="1"/>
</dbReference>
<dbReference type="Gene3D" id="2.70.150.10">
    <property type="entry name" value="Calcium-transporting ATPase, cytoplasmic transduction domain A"/>
    <property type="match status" value="1"/>
</dbReference>
<feature type="transmembrane region" description="Helical" evidence="17">
    <location>
        <begin position="309"/>
        <end position="331"/>
    </location>
</feature>
<evidence type="ECO:0000313" key="20">
    <source>
        <dbReference type="Proteomes" id="UP001597040"/>
    </source>
</evidence>
<dbReference type="SFLD" id="SFLDF00027">
    <property type="entry name" value="p-type_atpase"/>
    <property type="match status" value="1"/>
</dbReference>
<keyword evidence="7 17" id="KW-0812">Transmembrane</keyword>
<feature type="transmembrane region" description="Helical" evidence="17">
    <location>
        <begin position="656"/>
        <end position="675"/>
    </location>
</feature>
<dbReference type="InterPro" id="IPR036163">
    <property type="entry name" value="HMA_dom_sf"/>
</dbReference>
<dbReference type="InterPro" id="IPR051014">
    <property type="entry name" value="Cation_Transport_ATPase_IB"/>
</dbReference>
<dbReference type="SUPFAM" id="SSF81665">
    <property type="entry name" value="Calcium ATPase, transmembrane domain M"/>
    <property type="match status" value="1"/>
</dbReference>
<accession>A0ABW3LM15</accession>
<gene>
    <name evidence="19" type="ORF">ACFQ3N_07920</name>
</gene>
<dbReference type="InterPro" id="IPR006121">
    <property type="entry name" value="HMA_dom"/>
</dbReference>
<dbReference type="SFLD" id="SFLDS00003">
    <property type="entry name" value="Haloacid_Dehalogenase"/>
    <property type="match status" value="1"/>
</dbReference>
<dbReference type="SUPFAM" id="SSF55008">
    <property type="entry name" value="HMA, heavy metal-associated domain"/>
    <property type="match status" value="1"/>
</dbReference>
<evidence type="ECO:0000256" key="6">
    <source>
        <dbReference type="ARBA" id="ARBA00022553"/>
    </source>
</evidence>
<dbReference type="InterPro" id="IPR018303">
    <property type="entry name" value="ATPase_P-typ_P_site"/>
</dbReference>
<comment type="caution">
    <text evidence="19">The sequence shown here is derived from an EMBL/GenBank/DDBJ whole genome shotgun (WGS) entry which is preliminary data.</text>
</comment>
<dbReference type="PROSITE" id="PS00154">
    <property type="entry name" value="ATPASE_E1_E2"/>
    <property type="match status" value="1"/>
</dbReference>
<name>A0ABW3LM15_9BACI</name>
<evidence type="ECO:0000256" key="13">
    <source>
        <dbReference type="ARBA" id="ARBA00023065"/>
    </source>
</evidence>
<evidence type="ECO:0000256" key="9">
    <source>
        <dbReference type="ARBA" id="ARBA00022741"/>
    </source>
</evidence>
<dbReference type="InterPro" id="IPR023298">
    <property type="entry name" value="ATPase_P-typ_TM_dom_sf"/>
</dbReference>
<evidence type="ECO:0000256" key="8">
    <source>
        <dbReference type="ARBA" id="ARBA00022723"/>
    </source>
</evidence>
<dbReference type="EMBL" id="JBHTKJ010000016">
    <property type="protein sequence ID" value="MFD1038336.1"/>
    <property type="molecule type" value="Genomic_DNA"/>
</dbReference>
<evidence type="ECO:0000256" key="12">
    <source>
        <dbReference type="ARBA" id="ARBA00022989"/>
    </source>
</evidence>
<dbReference type="CDD" id="cd07545">
    <property type="entry name" value="P-type_ATPase_Cd-like"/>
    <property type="match status" value="1"/>
</dbReference>
<keyword evidence="3" id="KW-0813">Transport</keyword>
<evidence type="ECO:0000256" key="4">
    <source>
        <dbReference type="ARBA" id="ARBA00022475"/>
    </source>
</evidence>
<keyword evidence="20" id="KW-1185">Reference proteome</keyword>
<reference evidence="20" key="1">
    <citation type="journal article" date="2019" name="Int. J. Syst. Evol. Microbiol.">
        <title>The Global Catalogue of Microorganisms (GCM) 10K type strain sequencing project: providing services to taxonomists for standard genome sequencing and annotation.</title>
        <authorList>
            <consortium name="The Broad Institute Genomics Platform"/>
            <consortium name="The Broad Institute Genome Sequencing Center for Infectious Disease"/>
            <person name="Wu L."/>
            <person name="Ma J."/>
        </authorList>
    </citation>
    <scope>NUCLEOTIDE SEQUENCE [LARGE SCALE GENOMIC DNA]</scope>
    <source>
        <strain evidence="20">CCUG 56754</strain>
    </source>
</reference>
<evidence type="ECO:0000256" key="7">
    <source>
        <dbReference type="ARBA" id="ARBA00022692"/>
    </source>
</evidence>
<dbReference type="InterPro" id="IPR023299">
    <property type="entry name" value="ATPase_P-typ_cyto_dom_N"/>
</dbReference>
<dbReference type="Gene3D" id="3.40.1110.10">
    <property type="entry name" value="Calcium-transporting ATPase, cytoplasmic domain N"/>
    <property type="match status" value="1"/>
</dbReference>
<keyword evidence="11" id="KW-1278">Translocase</keyword>
<dbReference type="PROSITE" id="PS50846">
    <property type="entry name" value="HMA_2"/>
    <property type="match status" value="1"/>
</dbReference>
<evidence type="ECO:0000256" key="2">
    <source>
        <dbReference type="ARBA" id="ARBA00006024"/>
    </source>
</evidence>
<dbReference type="InterPro" id="IPR001757">
    <property type="entry name" value="P_typ_ATPase"/>
</dbReference>
<dbReference type="InterPro" id="IPR008250">
    <property type="entry name" value="ATPase_P-typ_transduc_dom_A_sf"/>
</dbReference>
<dbReference type="Gene3D" id="3.30.70.100">
    <property type="match status" value="1"/>
</dbReference>
<feature type="domain" description="HMA" evidence="18">
    <location>
        <begin position="6"/>
        <end position="69"/>
    </location>
</feature>
<feature type="transmembrane region" description="Helical" evidence="17">
    <location>
        <begin position="343"/>
        <end position="367"/>
    </location>
</feature>
<dbReference type="NCBIfam" id="TIGR01512">
    <property type="entry name" value="ATPase-IB2_Cd"/>
    <property type="match status" value="1"/>
</dbReference>
<dbReference type="Gene3D" id="3.40.50.1000">
    <property type="entry name" value="HAD superfamily/HAD-like"/>
    <property type="match status" value="1"/>
</dbReference>
<dbReference type="Pfam" id="PF00702">
    <property type="entry name" value="Hydrolase"/>
    <property type="match status" value="1"/>
</dbReference>
<dbReference type="InterPro" id="IPR036412">
    <property type="entry name" value="HAD-like_sf"/>
</dbReference>
<dbReference type="InterPro" id="IPR059000">
    <property type="entry name" value="ATPase_P-type_domA"/>
</dbReference>
<evidence type="ECO:0000256" key="11">
    <source>
        <dbReference type="ARBA" id="ARBA00022967"/>
    </source>
</evidence>
<evidence type="ECO:0000256" key="3">
    <source>
        <dbReference type="ARBA" id="ARBA00022448"/>
    </source>
</evidence>
<keyword evidence="6" id="KW-0597">Phosphoprotein</keyword>
<evidence type="ECO:0000256" key="15">
    <source>
        <dbReference type="ARBA" id="ARBA00039103"/>
    </source>
</evidence>
<feature type="transmembrane region" description="Helical" evidence="17">
    <location>
        <begin position="110"/>
        <end position="128"/>
    </location>
</feature>
<comment type="similarity">
    <text evidence="2 17">Belongs to the cation transport ATPase (P-type) (TC 3.A.3) family. Type IB subfamily.</text>
</comment>
<dbReference type="NCBIfam" id="TIGR01511">
    <property type="entry name" value="ATPase-IB1_Cu"/>
    <property type="match status" value="1"/>
</dbReference>
<dbReference type="NCBIfam" id="TIGR01525">
    <property type="entry name" value="ATPase-IB_hvy"/>
    <property type="match status" value="1"/>
</dbReference>
<evidence type="ECO:0000256" key="1">
    <source>
        <dbReference type="ARBA" id="ARBA00004651"/>
    </source>
</evidence>
<dbReference type="PANTHER" id="PTHR48085">
    <property type="entry name" value="CADMIUM/ZINC-TRANSPORTING ATPASE HMA2-RELATED"/>
    <property type="match status" value="1"/>
</dbReference>
<dbReference type="RefSeq" id="WP_390361202.1">
    <property type="nucleotide sequence ID" value="NZ_JBHTKJ010000016.1"/>
</dbReference>